<dbReference type="InterPro" id="IPR036291">
    <property type="entry name" value="NAD(P)-bd_dom_sf"/>
</dbReference>
<comment type="similarity">
    <text evidence="2">Belongs to the NAD(P)-dependent epimerase/dehydratase family. Dihydroflavonol-4-reductase subfamily.</text>
</comment>
<dbReference type="InterPro" id="IPR050425">
    <property type="entry name" value="NAD(P)_dehydrat-like"/>
</dbReference>
<protein>
    <submittedName>
        <fullName evidence="4">Putative NAD dependent epimerase dehydratase</fullName>
    </submittedName>
</protein>
<name>A0A1S7UK70_ROSNE</name>
<dbReference type="AlphaFoldDB" id="A0A1S7UK70"/>
<evidence type="ECO:0000256" key="2">
    <source>
        <dbReference type="ARBA" id="ARBA00023445"/>
    </source>
</evidence>
<evidence type="ECO:0000259" key="3">
    <source>
        <dbReference type="Pfam" id="PF01370"/>
    </source>
</evidence>
<keyword evidence="1" id="KW-0560">Oxidoreductase</keyword>
<dbReference type="SUPFAM" id="SSF51735">
    <property type="entry name" value="NAD(P)-binding Rossmann-fold domains"/>
    <property type="match status" value="1"/>
</dbReference>
<dbReference type="PANTHER" id="PTHR10366">
    <property type="entry name" value="NAD DEPENDENT EPIMERASE/DEHYDRATASE"/>
    <property type="match status" value="1"/>
</dbReference>
<dbReference type="OrthoDB" id="2735536at2759"/>
<evidence type="ECO:0000313" key="4">
    <source>
        <dbReference type="EMBL" id="GAP83645.2"/>
    </source>
</evidence>
<dbReference type="PANTHER" id="PTHR10366:SF564">
    <property type="entry name" value="STEROL-4-ALPHA-CARBOXYLATE 3-DEHYDROGENASE, DECARBOXYLATING"/>
    <property type="match status" value="1"/>
</dbReference>
<proteinExistence type="inferred from homology"/>
<dbReference type="Pfam" id="PF01370">
    <property type="entry name" value="Epimerase"/>
    <property type="match status" value="1"/>
</dbReference>
<accession>A0A1S7UK70</accession>
<dbReference type="InterPro" id="IPR001509">
    <property type="entry name" value="Epimerase_deHydtase"/>
</dbReference>
<sequence>MPKVLLTGGSGFIATHILGLLLERGHEVVTTVRTEEKAKIIRDAHPGAKLTVAIVPDIAQPNAFDEVVQTPGLEYVQHTASPFHFKFKDAKTEILDPAIKGTTSILEAIKKYAPGVKRVVITSSFAAILTAEELGNPKKTWSEADWNPNTLEDGITGPPGTTYRVSKTLAEKAAWDFVAAEKPNFDIATINPPFVFGPVVHHLSSLADINTSNGNMVALIVGRWKAEIPPTGVHLWVDVRDVAKAHVAAMERPAAGGSRFFVTTGYFANKEIVPIVRNAFPQLADKLPEDGVQGGDYPGGSVENVYGYDNSKATTVLGIDWIPLEKSVTDTIGSLLAVGAK</sequence>
<organism evidence="4">
    <name type="scientific">Rosellinia necatrix</name>
    <name type="common">White root-rot fungus</name>
    <dbReference type="NCBI Taxonomy" id="77044"/>
    <lineage>
        <taxon>Eukaryota</taxon>
        <taxon>Fungi</taxon>
        <taxon>Dikarya</taxon>
        <taxon>Ascomycota</taxon>
        <taxon>Pezizomycotina</taxon>
        <taxon>Sordariomycetes</taxon>
        <taxon>Xylariomycetidae</taxon>
        <taxon>Xylariales</taxon>
        <taxon>Xylariaceae</taxon>
        <taxon>Rosellinia</taxon>
    </lineage>
</organism>
<dbReference type="STRING" id="77044.A0A1S7UK70"/>
<dbReference type="GO" id="GO:0016616">
    <property type="term" value="F:oxidoreductase activity, acting on the CH-OH group of donors, NAD or NADP as acceptor"/>
    <property type="evidence" value="ECO:0007669"/>
    <property type="project" value="TreeGrafter"/>
</dbReference>
<feature type="domain" description="NAD-dependent epimerase/dehydratase" evidence="3">
    <location>
        <begin position="4"/>
        <end position="257"/>
    </location>
</feature>
<dbReference type="EMBL" id="DF977450">
    <property type="protein sequence ID" value="GAP83645.2"/>
    <property type="molecule type" value="Genomic_DNA"/>
</dbReference>
<gene>
    <name evidence="4" type="ORF">SAMD00023353_0500300</name>
</gene>
<dbReference type="OMA" id="QGQMKEK"/>
<dbReference type="CDD" id="cd05227">
    <property type="entry name" value="AR_SDR_e"/>
    <property type="match status" value="1"/>
</dbReference>
<keyword evidence="5" id="KW-1185">Reference proteome</keyword>
<dbReference type="FunFam" id="3.40.50.720:FF:000191">
    <property type="entry name" value="Methylglyoxal reductase (NADPH-dependent)"/>
    <property type="match status" value="1"/>
</dbReference>
<evidence type="ECO:0000313" key="5">
    <source>
        <dbReference type="Proteomes" id="UP000054516"/>
    </source>
</evidence>
<dbReference type="Proteomes" id="UP000054516">
    <property type="component" value="Unassembled WGS sequence"/>
</dbReference>
<dbReference type="Gene3D" id="3.40.50.720">
    <property type="entry name" value="NAD(P)-binding Rossmann-like Domain"/>
    <property type="match status" value="1"/>
</dbReference>
<evidence type="ECO:0000256" key="1">
    <source>
        <dbReference type="ARBA" id="ARBA00023002"/>
    </source>
</evidence>
<reference evidence="4" key="1">
    <citation type="submission" date="2016-03" db="EMBL/GenBank/DDBJ databases">
        <title>Draft genome sequence of Rosellinia necatrix.</title>
        <authorList>
            <person name="Kanematsu S."/>
        </authorList>
    </citation>
    <scope>NUCLEOTIDE SEQUENCE [LARGE SCALE GENOMIC DNA]</scope>
    <source>
        <strain evidence="4">W97</strain>
    </source>
</reference>